<proteinExistence type="predicted"/>
<dbReference type="AlphaFoldDB" id="X6MBM4"/>
<reference evidence="1 2" key="1">
    <citation type="journal article" date="2013" name="Curr. Biol.">
        <title>The Genome of the Foraminiferan Reticulomyxa filosa.</title>
        <authorList>
            <person name="Glockner G."/>
            <person name="Hulsmann N."/>
            <person name="Schleicher M."/>
            <person name="Noegel A.A."/>
            <person name="Eichinger L."/>
            <person name="Gallinger C."/>
            <person name="Pawlowski J."/>
            <person name="Sierra R."/>
            <person name="Euteneuer U."/>
            <person name="Pillet L."/>
            <person name="Moustafa A."/>
            <person name="Platzer M."/>
            <person name="Groth M."/>
            <person name="Szafranski K."/>
            <person name="Schliwa M."/>
        </authorList>
    </citation>
    <scope>NUCLEOTIDE SEQUENCE [LARGE SCALE GENOMIC DNA]</scope>
</reference>
<protein>
    <submittedName>
        <fullName evidence="1">Uncharacterized protein</fullName>
    </submittedName>
</protein>
<sequence>MDLNRKSTHIFDTQFNKIVFNKIYQIKNNEHVLLERNFDYTFYLVPSQLQNTFFLLFGVSSKISKKKTGDHELIGPIAQSCKFEKFQNKRKQR</sequence>
<comment type="caution">
    <text evidence="1">The sequence shown here is derived from an EMBL/GenBank/DDBJ whole genome shotgun (WGS) entry which is preliminary data.</text>
</comment>
<evidence type="ECO:0000313" key="2">
    <source>
        <dbReference type="Proteomes" id="UP000023152"/>
    </source>
</evidence>
<evidence type="ECO:0000313" key="1">
    <source>
        <dbReference type="EMBL" id="ETO11076.1"/>
    </source>
</evidence>
<accession>X6MBM4</accession>
<dbReference type="EMBL" id="ASPP01022801">
    <property type="protein sequence ID" value="ETO11076.1"/>
    <property type="molecule type" value="Genomic_DNA"/>
</dbReference>
<gene>
    <name evidence="1" type="ORF">RFI_26301</name>
</gene>
<organism evidence="1 2">
    <name type="scientific">Reticulomyxa filosa</name>
    <dbReference type="NCBI Taxonomy" id="46433"/>
    <lineage>
        <taxon>Eukaryota</taxon>
        <taxon>Sar</taxon>
        <taxon>Rhizaria</taxon>
        <taxon>Retaria</taxon>
        <taxon>Foraminifera</taxon>
        <taxon>Monothalamids</taxon>
        <taxon>Reticulomyxidae</taxon>
        <taxon>Reticulomyxa</taxon>
    </lineage>
</organism>
<keyword evidence="2" id="KW-1185">Reference proteome</keyword>
<name>X6MBM4_RETFI</name>
<dbReference type="Proteomes" id="UP000023152">
    <property type="component" value="Unassembled WGS sequence"/>
</dbReference>